<dbReference type="GO" id="GO:0048027">
    <property type="term" value="F:mRNA 5'-UTR binding"/>
    <property type="evidence" value="ECO:0007669"/>
    <property type="project" value="UniProtKB-UniRule"/>
</dbReference>
<dbReference type="EMBL" id="ABLTIR010000023">
    <property type="protein sequence ID" value="EKZ1926546.1"/>
    <property type="molecule type" value="Genomic_DNA"/>
</dbReference>
<dbReference type="RefSeq" id="WP_005421356.1">
    <property type="nucleotide sequence ID" value="NZ_JAOCKI010000015.1"/>
</dbReference>
<dbReference type="Gene3D" id="2.60.40.4380">
    <property type="entry name" value="Translational regulator CsrA"/>
    <property type="match status" value="1"/>
</dbReference>
<dbReference type="Proteomes" id="UP001225498">
    <property type="component" value="Unassembled WGS sequence"/>
</dbReference>
<gene>
    <name evidence="1" type="primary">csrA</name>
    <name evidence="2" type="ORF">REH87_001543</name>
</gene>
<dbReference type="PANTHER" id="PTHR34984:SF1">
    <property type="entry name" value="CARBON STORAGE REGULATOR"/>
    <property type="match status" value="1"/>
</dbReference>
<organism evidence="2 3">
    <name type="scientific">Stenotrophomonas maltophilia</name>
    <name type="common">Pseudomonas maltophilia</name>
    <name type="synonym">Xanthomonas maltophilia</name>
    <dbReference type="NCBI Taxonomy" id="40324"/>
    <lineage>
        <taxon>Bacteria</taxon>
        <taxon>Pseudomonadati</taxon>
        <taxon>Pseudomonadota</taxon>
        <taxon>Gammaproteobacteria</taxon>
        <taxon>Lysobacterales</taxon>
        <taxon>Lysobacteraceae</taxon>
        <taxon>Stenotrophomonas</taxon>
        <taxon>Stenotrophomonas maltophilia group</taxon>
    </lineage>
</organism>
<dbReference type="GO" id="GO:0005829">
    <property type="term" value="C:cytosol"/>
    <property type="evidence" value="ECO:0007669"/>
    <property type="project" value="TreeGrafter"/>
</dbReference>
<dbReference type="GO" id="GO:0045948">
    <property type="term" value="P:positive regulation of translational initiation"/>
    <property type="evidence" value="ECO:0007669"/>
    <property type="project" value="UniProtKB-UniRule"/>
</dbReference>
<keyword evidence="1" id="KW-0963">Cytoplasm</keyword>
<proteinExistence type="inferred from homology"/>
<dbReference type="AlphaFoldDB" id="A0AAI9G4E2"/>
<evidence type="ECO:0000313" key="2">
    <source>
        <dbReference type="EMBL" id="EKZ1926546.1"/>
    </source>
</evidence>
<protein>
    <recommendedName>
        <fullName evidence="1">Translational regulator CsrA</fullName>
    </recommendedName>
    <alternativeName>
        <fullName evidence="1">Carbon storage regulator</fullName>
    </alternativeName>
</protein>
<keyword evidence="1" id="KW-0010">Activator</keyword>
<evidence type="ECO:0000256" key="1">
    <source>
        <dbReference type="HAMAP-Rule" id="MF_00167"/>
    </source>
</evidence>
<dbReference type="HAMAP" id="MF_00167">
    <property type="entry name" value="CsrA"/>
    <property type="match status" value="1"/>
</dbReference>
<dbReference type="PANTHER" id="PTHR34984">
    <property type="entry name" value="CARBON STORAGE REGULATOR"/>
    <property type="match status" value="1"/>
</dbReference>
<accession>A0AAI9G4E2</accession>
<dbReference type="GO" id="GO:0006109">
    <property type="term" value="P:regulation of carbohydrate metabolic process"/>
    <property type="evidence" value="ECO:0007669"/>
    <property type="project" value="UniProtKB-UniRule"/>
</dbReference>
<reference evidence="2" key="1">
    <citation type="submission" date="2023-08" db="EMBL/GenBank/DDBJ databases">
        <authorList>
            <consortium name="Clinical and Environmental Microbiology Branch: Whole genome sequencing antimicrobial resistance pathogens in the healthcare setting"/>
        </authorList>
    </citation>
    <scope>NUCLEOTIDE SEQUENCE</scope>
    <source>
        <strain evidence="2">2023CJ-00293</strain>
    </source>
</reference>
<dbReference type="GO" id="GO:0045947">
    <property type="term" value="P:negative regulation of translational initiation"/>
    <property type="evidence" value="ECO:0007669"/>
    <property type="project" value="UniProtKB-UniRule"/>
</dbReference>
<name>A0AAI9G4E2_STEMA</name>
<dbReference type="Pfam" id="PF02599">
    <property type="entry name" value="CsrA"/>
    <property type="match status" value="1"/>
</dbReference>
<comment type="caution">
    <text evidence="2">The sequence shown here is derived from an EMBL/GenBank/DDBJ whole genome shotgun (WGS) entry which is preliminary data.</text>
</comment>
<comment type="subcellular location">
    <subcellularLocation>
        <location evidence="1">Cytoplasm</location>
    </subcellularLocation>
</comment>
<dbReference type="SUPFAM" id="SSF117130">
    <property type="entry name" value="CsrA-like"/>
    <property type="match status" value="1"/>
</dbReference>
<sequence length="63" mass="6757">MLVLTRKVGQTIMIGDNVAVVVSGIDALGNVRIAIEAPTETRILRKELLARSQEGDGRGAVRQ</sequence>
<keyword evidence="1" id="KW-0694">RNA-binding</keyword>
<keyword evidence="1" id="KW-0678">Repressor</keyword>
<comment type="subunit">
    <text evidence="1">Homodimer; the beta-strands of each monomer intercalate to form a hydrophobic core, while the alpha-helices form wings that extend away from the core.</text>
</comment>
<keyword evidence="1" id="KW-0810">Translation regulation</keyword>
<comment type="function">
    <text evidence="1">A key translational regulator that binds mRNA to regulate translation initiation and/or mRNA stability. Mediates global changes in gene expression, shifting from rapid growth to stress survival by linking envelope stress, the stringent response and the catabolite repression systems. Usually binds in the 5'-UTR; binding at or near the Shine-Dalgarno sequence prevents ribosome-binding, repressing translation, binding elsewhere in the 5'-UTR can activate translation and/or stabilize the mRNA. Its function is antagonized by small RNA(s).</text>
</comment>
<dbReference type="InterPro" id="IPR003751">
    <property type="entry name" value="CsrA"/>
</dbReference>
<dbReference type="InterPro" id="IPR036107">
    <property type="entry name" value="CsrA_sf"/>
</dbReference>
<evidence type="ECO:0000313" key="3">
    <source>
        <dbReference type="Proteomes" id="UP001225498"/>
    </source>
</evidence>
<comment type="similarity">
    <text evidence="1">Belongs to the CsrA/RsmA family.</text>
</comment>
<dbReference type="GO" id="GO:0006402">
    <property type="term" value="P:mRNA catabolic process"/>
    <property type="evidence" value="ECO:0007669"/>
    <property type="project" value="InterPro"/>
</dbReference>